<accession>A0A9X0CMM1</accession>
<protein>
    <submittedName>
        <fullName evidence="3">Uncharacterized protein</fullName>
    </submittedName>
</protein>
<feature type="transmembrane region" description="Helical" evidence="2">
    <location>
        <begin position="86"/>
        <end position="105"/>
    </location>
</feature>
<evidence type="ECO:0000256" key="2">
    <source>
        <dbReference type="SAM" id="Phobius"/>
    </source>
</evidence>
<gene>
    <name evidence="3" type="ORF">OS493_013168</name>
</gene>
<dbReference type="EMBL" id="MU827307">
    <property type="protein sequence ID" value="KAJ7362078.1"/>
    <property type="molecule type" value="Genomic_DNA"/>
</dbReference>
<evidence type="ECO:0000256" key="1">
    <source>
        <dbReference type="SAM" id="MobiDB-lite"/>
    </source>
</evidence>
<feature type="region of interest" description="Disordered" evidence="1">
    <location>
        <begin position="339"/>
        <end position="370"/>
    </location>
</feature>
<organism evidence="3 4">
    <name type="scientific">Desmophyllum pertusum</name>
    <dbReference type="NCBI Taxonomy" id="174260"/>
    <lineage>
        <taxon>Eukaryota</taxon>
        <taxon>Metazoa</taxon>
        <taxon>Cnidaria</taxon>
        <taxon>Anthozoa</taxon>
        <taxon>Hexacorallia</taxon>
        <taxon>Scleractinia</taxon>
        <taxon>Caryophylliina</taxon>
        <taxon>Caryophylliidae</taxon>
        <taxon>Desmophyllum</taxon>
    </lineage>
</organism>
<keyword evidence="4" id="KW-1185">Reference proteome</keyword>
<comment type="caution">
    <text evidence="3">The sequence shown here is derived from an EMBL/GenBank/DDBJ whole genome shotgun (WGS) entry which is preliminary data.</text>
</comment>
<dbReference type="OrthoDB" id="5959702at2759"/>
<name>A0A9X0CMM1_9CNID</name>
<dbReference type="AlphaFoldDB" id="A0A9X0CMM1"/>
<evidence type="ECO:0000313" key="3">
    <source>
        <dbReference type="EMBL" id="KAJ7362078.1"/>
    </source>
</evidence>
<proteinExistence type="predicted"/>
<keyword evidence="2" id="KW-0812">Transmembrane</keyword>
<sequence length="370" mass="41924">MGVRKVVYFFLVGYPMKLNTTQALNYARDSTSNMVLWISRIPLSRSFVSSFNSIMKFSCSVFNYTWNSLLAKNCCRTWRRWTHRTVHLYLCIVSHMVFFVAVARFSQPWSLITSEPKGRTEAESASGLGPACKKYISVVSEGNYFIASKAPLPDRIELRGMCGTTGFGQNNRALSIPDLYRVKMKPIPEVVEDTVDAVRREEVQLESACPLHDHHDHSPRNGSLKEMYVSQYTHHFDPNEPRSHIAGWKVDIEPNGIPRCRSRMCVLNNPVVSGSRKRPERPKSAPPTLRAYEFDAFMENIEDDRLSCATLPNFHHGFPESTRSTDDLSSRLKDLIVDAPPAPECINDDSSFGYDPSDDMSESSSAFYLA</sequence>
<keyword evidence="2" id="KW-1133">Transmembrane helix</keyword>
<reference evidence="3" key="1">
    <citation type="submission" date="2023-01" db="EMBL/GenBank/DDBJ databases">
        <title>Genome assembly of the deep-sea coral Lophelia pertusa.</title>
        <authorList>
            <person name="Herrera S."/>
            <person name="Cordes E."/>
        </authorList>
    </citation>
    <scope>NUCLEOTIDE SEQUENCE</scope>
    <source>
        <strain evidence="3">USNM1676648</strain>
        <tissue evidence="3">Polyp</tissue>
    </source>
</reference>
<evidence type="ECO:0000313" key="4">
    <source>
        <dbReference type="Proteomes" id="UP001163046"/>
    </source>
</evidence>
<keyword evidence="2" id="KW-0472">Membrane</keyword>
<dbReference type="Proteomes" id="UP001163046">
    <property type="component" value="Unassembled WGS sequence"/>
</dbReference>